<gene>
    <name evidence="1" type="ORF">NCTC11214_04559</name>
</gene>
<dbReference type="KEGG" id="sof:NCTC11214_04559"/>
<name>A0A3S5D803_SEROD</name>
<proteinExistence type="predicted"/>
<evidence type="ECO:0000313" key="2">
    <source>
        <dbReference type="Proteomes" id="UP000281391"/>
    </source>
</evidence>
<evidence type="ECO:0000313" key="1">
    <source>
        <dbReference type="EMBL" id="VDZ63624.1"/>
    </source>
</evidence>
<accession>A0A3S5D803</accession>
<dbReference type="Proteomes" id="UP000281391">
    <property type="component" value="Chromosome"/>
</dbReference>
<organism evidence="1 2">
    <name type="scientific">Serratia odorifera</name>
    <dbReference type="NCBI Taxonomy" id="618"/>
    <lineage>
        <taxon>Bacteria</taxon>
        <taxon>Pseudomonadati</taxon>
        <taxon>Pseudomonadota</taxon>
        <taxon>Gammaproteobacteria</taxon>
        <taxon>Enterobacterales</taxon>
        <taxon>Yersiniaceae</taxon>
        <taxon>Serratia</taxon>
    </lineage>
</organism>
<reference evidence="1 2" key="1">
    <citation type="submission" date="2018-12" db="EMBL/GenBank/DDBJ databases">
        <authorList>
            <consortium name="Pathogen Informatics"/>
        </authorList>
    </citation>
    <scope>NUCLEOTIDE SEQUENCE [LARGE SCALE GENOMIC DNA]</scope>
    <source>
        <strain evidence="1 2">NCTC11214</strain>
    </source>
</reference>
<dbReference type="EMBL" id="LR134117">
    <property type="protein sequence ID" value="VDZ63624.1"/>
    <property type="molecule type" value="Genomic_DNA"/>
</dbReference>
<sequence>MAKINAQRQAEYRARRRCNHNITRLNMEVSHRAQFALDRLAYHHGLTLRQMLERLITESHDALCKTLDGAVVQRYIDKAPTTNSNEVTP</sequence>
<dbReference type="RefSeq" id="WP_004963340.1">
    <property type="nucleotide sequence ID" value="NZ_LR134117.1"/>
</dbReference>
<evidence type="ECO:0008006" key="3">
    <source>
        <dbReference type="Google" id="ProtNLM"/>
    </source>
</evidence>
<protein>
    <recommendedName>
        <fullName evidence="3">Protein CopB</fullName>
    </recommendedName>
</protein>
<dbReference type="AlphaFoldDB" id="A0A3S5D803"/>